<dbReference type="EMBL" id="NOXT01000113">
    <property type="protein sequence ID" value="OYQ27690.1"/>
    <property type="molecule type" value="Genomic_DNA"/>
</dbReference>
<keyword evidence="4" id="KW-1185">Reference proteome</keyword>
<dbReference type="InterPro" id="IPR013424">
    <property type="entry name" value="Ice-binding_C"/>
</dbReference>
<dbReference type="InterPro" id="IPR016186">
    <property type="entry name" value="C-type_lectin-like/link_sf"/>
</dbReference>
<comment type="caution">
    <text evidence="3">The sequence shown here is derived from an EMBL/GenBank/DDBJ whole genome shotgun (WGS) entry which is preliminary data.</text>
</comment>
<gene>
    <name evidence="3" type="ORF">CHU93_10535</name>
</gene>
<evidence type="ECO:0000259" key="2">
    <source>
        <dbReference type="Pfam" id="PF07589"/>
    </source>
</evidence>
<dbReference type="SUPFAM" id="SSF56436">
    <property type="entry name" value="C-type lectin-like"/>
    <property type="match status" value="1"/>
</dbReference>
<organism evidence="3 4">
    <name type="scientific">Sandarakinorhabdus cyanobacteriorum</name>
    <dbReference type="NCBI Taxonomy" id="1981098"/>
    <lineage>
        <taxon>Bacteria</taxon>
        <taxon>Pseudomonadati</taxon>
        <taxon>Pseudomonadota</taxon>
        <taxon>Alphaproteobacteria</taxon>
        <taxon>Sphingomonadales</taxon>
        <taxon>Sphingosinicellaceae</taxon>
        <taxon>Sandarakinorhabdus</taxon>
    </lineage>
</organism>
<dbReference type="NCBIfam" id="NF035944">
    <property type="entry name" value="PEPxxWA-CTERM"/>
    <property type="match status" value="1"/>
</dbReference>
<protein>
    <recommendedName>
        <fullName evidence="2">Ice-binding protein C-terminal domain-containing protein</fullName>
    </recommendedName>
</protein>
<evidence type="ECO:0000313" key="3">
    <source>
        <dbReference type="EMBL" id="OYQ27690.1"/>
    </source>
</evidence>
<feature type="domain" description="Ice-binding protein C-terminal" evidence="2">
    <location>
        <begin position="188"/>
        <end position="212"/>
    </location>
</feature>
<keyword evidence="1" id="KW-0732">Signal</keyword>
<sequence>MFRNILSAGGYAVILASAAAATPPSVVQWSTAQGGNGHHYEVVFDPNISWQAASAAAAARSFGGRSGHLATFVTRAEQEYVIAQLGGGTALNALWLGGYQSGGSAEPYGGWNWVTGEAWAGVAPNDPNLPRSDFGFNNLYFNGDPEGYTITWWNSGGINDYVGTPNPIYGDGNGGSSRGYIVEYGLAAVPEPGAWVSMIFGFGLVGLSKRRRRGVRPASV</sequence>
<evidence type="ECO:0000313" key="4">
    <source>
        <dbReference type="Proteomes" id="UP000216991"/>
    </source>
</evidence>
<dbReference type="InterPro" id="IPR016187">
    <property type="entry name" value="CTDL_fold"/>
</dbReference>
<dbReference type="Proteomes" id="UP000216991">
    <property type="component" value="Unassembled WGS sequence"/>
</dbReference>
<dbReference type="RefSeq" id="WP_094474001.1">
    <property type="nucleotide sequence ID" value="NZ_NOXT01000113.1"/>
</dbReference>
<feature type="signal peptide" evidence="1">
    <location>
        <begin position="1"/>
        <end position="21"/>
    </location>
</feature>
<feature type="chain" id="PRO_5012377843" description="Ice-binding protein C-terminal domain-containing protein" evidence="1">
    <location>
        <begin position="22"/>
        <end position="220"/>
    </location>
</feature>
<dbReference type="Gene3D" id="3.10.100.10">
    <property type="entry name" value="Mannose-Binding Protein A, subunit A"/>
    <property type="match status" value="1"/>
</dbReference>
<proteinExistence type="predicted"/>
<dbReference type="NCBIfam" id="TIGR02595">
    <property type="entry name" value="PEP_CTERM"/>
    <property type="match status" value="1"/>
</dbReference>
<dbReference type="CDD" id="cd00037">
    <property type="entry name" value="CLECT"/>
    <property type="match status" value="1"/>
</dbReference>
<dbReference type="AlphaFoldDB" id="A0A255YGV0"/>
<dbReference type="OrthoDB" id="7585624at2"/>
<dbReference type="Pfam" id="PF07589">
    <property type="entry name" value="PEP-CTERM"/>
    <property type="match status" value="1"/>
</dbReference>
<accession>A0A255YGV0</accession>
<name>A0A255YGV0_9SPHN</name>
<reference evidence="3 4" key="1">
    <citation type="submission" date="2017-07" db="EMBL/GenBank/DDBJ databases">
        <title>Sandarakinorhabdus cyanobacteriorum sp. nov., a novel bacterium isolated from cyanobacterial aggregates in a eutrophic lake.</title>
        <authorList>
            <person name="Cai H."/>
        </authorList>
    </citation>
    <scope>NUCLEOTIDE SEQUENCE [LARGE SCALE GENOMIC DNA]</scope>
    <source>
        <strain evidence="3 4">TH057</strain>
    </source>
</reference>
<evidence type="ECO:0000256" key="1">
    <source>
        <dbReference type="SAM" id="SignalP"/>
    </source>
</evidence>